<comment type="caution">
    <text evidence="2">The sequence shown here is derived from an EMBL/GenBank/DDBJ whole genome shotgun (WGS) entry which is preliminary data.</text>
</comment>
<gene>
    <name evidence="2" type="ORF">CLV92_1283</name>
</gene>
<evidence type="ECO:0000259" key="1">
    <source>
        <dbReference type="Pfam" id="PF12680"/>
    </source>
</evidence>
<name>A0A2S6IC00_9ACTN</name>
<dbReference type="EMBL" id="PTJD01000028">
    <property type="protein sequence ID" value="PPK90173.1"/>
    <property type="molecule type" value="Genomic_DNA"/>
</dbReference>
<keyword evidence="3" id="KW-1185">Reference proteome</keyword>
<dbReference type="Pfam" id="PF12680">
    <property type="entry name" value="SnoaL_2"/>
    <property type="match status" value="1"/>
</dbReference>
<feature type="domain" description="SnoaL-like" evidence="1">
    <location>
        <begin position="6"/>
        <end position="76"/>
    </location>
</feature>
<dbReference type="InterPro" id="IPR032710">
    <property type="entry name" value="NTF2-like_dom_sf"/>
</dbReference>
<dbReference type="Gene3D" id="3.10.450.50">
    <property type="match status" value="1"/>
</dbReference>
<sequence>MVSRWRLAGERGDAEAAAACLSQDVVLISPLTEQFRFHGRDQVRVLLEAAFAAVSGIHFHTQVSQDSTCALFYRGSIGTRQLEEAQLLRLDETGHIRELTLFIRSLPALTALMSALGPELARRRGNRPLAALLAVSTAPLHAMTRLGDRGIVPLAAPDR</sequence>
<organism evidence="2 3">
    <name type="scientific">Kineococcus xinjiangensis</name>
    <dbReference type="NCBI Taxonomy" id="512762"/>
    <lineage>
        <taxon>Bacteria</taxon>
        <taxon>Bacillati</taxon>
        <taxon>Actinomycetota</taxon>
        <taxon>Actinomycetes</taxon>
        <taxon>Kineosporiales</taxon>
        <taxon>Kineosporiaceae</taxon>
        <taxon>Kineococcus</taxon>
    </lineage>
</organism>
<proteinExistence type="predicted"/>
<accession>A0A2S6IC00</accession>
<dbReference type="AlphaFoldDB" id="A0A2S6IC00"/>
<dbReference type="SUPFAM" id="SSF54427">
    <property type="entry name" value="NTF2-like"/>
    <property type="match status" value="1"/>
</dbReference>
<evidence type="ECO:0000313" key="3">
    <source>
        <dbReference type="Proteomes" id="UP000239485"/>
    </source>
</evidence>
<dbReference type="Proteomes" id="UP000239485">
    <property type="component" value="Unassembled WGS sequence"/>
</dbReference>
<evidence type="ECO:0000313" key="2">
    <source>
        <dbReference type="EMBL" id="PPK90173.1"/>
    </source>
</evidence>
<reference evidence="2 3" key="1">
    <citation type="submission" date="2018-02" db="EMBL/GenBank/DDBJ databases">
        <title>Genomic Encyclopedia of Archaeal and Bacterial Type Strains, Phase II (KMG-II): from individual species to whole genera.</title>
        <authorList>
            <person name="Goeker M."/>
        </authorList>
    </citation>
    <scope>NUCLEOTIDE SEQUENCE [LARGE SCALE GENOMIC DNA]</scope>
    <source>
        <strain evidence="2 3">DSM 22857</strain>
    </source>
</reference>
<protein>
    <submittedName>
        <fullName evidence="2">SnoaL-like protein</fullName>
    </submittedName>
</protein>
<dbReference type="InterPro" id="IPR037401">
    <property type="entry name" value="SnoaL-like"/>
</dbReference>